<name>A0AAI9CGI0_STEMA</name>
<evidence type="ECO:0000313" key="3">
    <source>
        <dbReference type="EMBL" id="EKZ1926209.1"/>
    </source>
</evidence>
<comment type="caution">
    <text evidence="3">The sequence shown here is derived from an EMBL/GenBank/DDBJ whole genome shotgun (WGS) entry which is preliminary data.</text>
</comment>
<dbReference type="RefSeq" id="WP_012511492.1">
    <property type="nucleotide sequence ID" value="NZ_CP197384.1"/>
</dbReference>
<evidence type="ECO:0000256" key="2">
    <source>
        <dbReference type="SAM" id="Phobius"/>
    </source>
</evidence>
<evidence type="ECO:0000313" key="4">
    <source>
        <dbReference type="Proteomes" id="UP001225498"/>
    </source>
</evidence>
<dbReference type="Proteomes" id="UP001225498">
    <property type="component" value="Unassembled WGS sequence"/>
</dbReference>
<sequence length="104" mass="11546">MIGVDVDWQAIGTAVGGLMVGAGGVALWWRKQFVETAREGAEVNVIQLMREEVTRLGERVGRMERRELRLIRHIYRLEGLMRAAGLEPPPFDPDSDTIKAGGSE</sequence>
<evidence type="ECO:0000256" key="1">
    <source>
        <dbReference type="SAM" id="MobiDB-lite"/>
    </source>
</evidence>
<organism evidence="3 4">
    <name type="scientific">Stenotrophomonas maltophilia</name>
    <name type="common">Pseudomonas maltophilia</name>
    <name type="synonym">Xanthomonas maltophilia</name>
    <dbReference type="NCBI Taxonomy" id="40324"/>
    <lineage>
        <taxon>Bacteria</taxon>
        <taxon>Pseudomonadati</taxon>
        <taxon>Pseudomonadota</taxon>
        <taxon>Gammaproteobacteria</taxon>
        <taxon>Lysobacterales</taxon>
        <taxon>Lysobacteraceae</taxon>
        <taxon>Stenotrophomonas</taxon>
        <taxon>Stenotrophomonas maltophilia group</taxon>
    </lineage>
</organism>
<keyword evidence="2" id="KW-0812">Transmembrane</keyword>
<protein>
    <recommendedName>
        <fullName evidence="5">Transmembrane protein</fullName>
    </recommendedName>
</protein>
<proteinExistence type="predicted"/>
<gene>
    <name evidence="3" type="ORF">REH87_001198</name>
</gene>
<dbReference type="EMBL" id="ABLTIR010000016">
    <property type="protein sequence ID" value="EKZ1926209.1"/>
    <property type="molecule type" value="Genomic_DNA"/>
</dbReference>
<feature type="transmembrane region" description="Helical" evidence="2">
    <location>
        <begin position="6"/>
        <end position="29"/>
    </location>
</feature>
<evidence type="ECO:0008006" key="5">
    <source>
        <dbReference type="Google" id="ProtNLM"/>
    </source>
</evidence>
<reference evidence="3" key="1">
    <citation type="submission" date="2023-08" db="EMBL/GenBank/DDBJ databases">
        <authorList>
            <consortium name="Clinical and Environmental Microbiology Branch: Whole genome sequencing antimicrobial resistance pathogens in the healthcare setting"/>
        </authorList>
    </citation>
    <scope>NUCLEOTIDE SEQUENCE</scope>
    <source>
        <strain evidence="3">2023CJ-00293</strain>
    </source>
</reference>
<dbReference type="AlphaFoldDB" id="A0AAI9CGI0"/>
<accession>A0AAI9CGI0</accession>
<keyword evidence="2" id="KW-0472">Membrane</keyword>
<keyword evidence="2" id="KW-1133">Transmembrane helix</keyword>
<feature type="region of interest" description="Disordered" evidence="1">
    <location>
        <begin position="84"/>
        <end position="104"/>
    </location>
</feature>